<reference evidence="2 3" key="1">
    <citation type="journal article" date="2013" name="Nat. Genet.">
        <title>The genome of the hydatid tapeworm Echinococcus granulosus.</title>
        <authorList>
            <person name="Zheng H."/>
            <person name="Zhang W."/>
            <person name="Zhang L."/>
            <person name="Zhang Z."/>
            <person name="Li J."/>
            <person name="Lu G."/>
            <person name="Zhu Y."/>
            <person name="Wang Y."/>
            <person name="Huang Y."/>
            <person name="Liu J."/>
            <person name="Kang H."/>
            <person name="Chen J."/>
            <person name="Wang L."/>
            <person name="Chen A."/>
            <person name="Yu S."/>
            <person name="Gao Z."/>
            <person name="Jin L."/>
            <person name="Gu W."/>
            <person name="Wang Z."/>
            <person name="Zhao L."/>
            <person name="Shi B."/>
            <person name="Wen H."/>
            <person name="Lin R."/>
            <person name="Jones M.K."/>
            <person name="Brejova B."/>
            <person name="Vinar T."/>
            <person name="Zhao G."/>
            <person name="McManus D.P."/>
            <person name="Chen Z."/>
            <person name="Zhou Y."/>
            <person name="Wang S."/>
        </authorList>
    </citation>
    <scope>NUCLEOTIDE SEQUENCE [LARGE SCALE GENOMIC DNA]</scope>
</reference>
<proteinExistence type="predicted"/>
<dbReference type="AlphaFoldDB" id="W6U686"/>
<protein>
    <submittedName>
        <fullName evidence="2">Uncharacterized protein</fullName>
    </submittedName>
</protein>
<dbReference type="Proteomes" id="UP000019149">
    <property type="component" value="Unassembled WGS sequence"/>
</dbReference>
<comment type="caution">
    <text evidence="2">The sequence shown here is derived from an EMBL/GenBank/DDBJ whole genome shotgun (WGS) entry which is preliminary data.</text>
</comment>
<evidence type="ECO:0000313" key="3">
    <source>
        <dbReference type="Proteomes" id="UP000019149"/>
    </source>
</evidence>
<sequence>MPLPPAMRILTKAMLWGMLHPFWDQTTLHIRLLLIPISYYSNMHENVTLAPPSSRLCSSEEMEMVVEGGILLNYTIGKETDIVEFIKGSNGVWGFIVSTIIPHNTKAILYFSEDTFICCTTDVMAAFSLPRESVHDVCNALFEATGKPRDILKDLCEPHNHVSNNKMKNFRDLLSKHGDIFELQGSKQEAPNVVVIIFESGEARLVLQPLGYLPHIAGRGVPSGERNDQRQIHRATTGPMDRTNSSSKRTEIGGCAAIKLPTLVSLVLYSRI</sequence>
<dbReference type="GeneID" id="36347009"/>
<evidence type="ECO:0000313" key="2">
    <source>
        <dbReference type="EMBL" id="EUB53847.1"/>
    </source>
</evidence>
<dbReference type="RefSeq" id="XP_024345043.1">
    <property type="nucleotide sequence ID" value="XM_024500543.1"/>
</dbReference>
<organism evidence="2 3">
    <name type="scientific">Echinococcus granulosus</name>
    <name type="common">Hydatid tapeworm</name>
    <dbReference type="NCBI Taxonomy" id="6210"/>
    <lineage>
        <taxon>Eukaryota</taxon>
        <taxon>Metazoa</taxon>
        <taxon>Spiralia</taxon>
        <taxon>Lophotrochozoa</taxon>
        <taxon>Platyhelminthes</taxon>
        <taxon>Cestoda</taxon>
        <taxon>Eucestoda</taxon>
        <taxon>Cyclophyllidea</taxon>
        <taxon>Taeniidae</taxon>
        <taxon>Echinococcus</taxon>
        <taxon>Echinococcus granulosus group</taxon>
    </lineage>
</organism>
<keyword evidence="3" id="KW-1185">Reference proteome</keyword>
<accession>W6U686</accession>
<feature type="region of interest" description="Disordered" evidence="1">
    <location>
        <begin position="221"/>
        <end position="249"/>
    </location>
</feature>
<dbReference type="CTD" id="36347009"/>
<evidence type="ECO:0000256" key="1">
    <source>
        <dbReference type="SAM" id="MobiDB-lite"/>
    </source>
</evidence>
<dbReference type="KEGG" id="egl:EGR_11302"/>
<gene>
    <name evidence="2" type="ORF">EGR_11302</name>
</gene>
<dbReference type="EMBL" id="APAU02000791">
    <property type="protein sequence ID" value="EUB53847.1"/>
    <property type="molecule type" value="Genomic_DNA"/>
</dbReference>
<name>W6U686_ECHGR</name>